<reference evidence="1 2" key="1">
    <citation type="submission" date="2023-11" db="EMBL/GenBank/DDBJ databases">
        <title>Analysis of the Genomes of Mucilaginibacter gossypii cycad 4 and M. sabulilitoris SNA2: microbes with the potential for plant growth promotion.</title>
        <authorList>
            <person name="Hirsch A.M."/>
            <person name="Humm E."/>
            <person name="Rubbi M."/>
            <person name="Del Vecchio G."/>
            <person name="Ha S.M."/>
            <person name="Pellegrini M."/>
            <person name="Gunsalus R.P."/>
        </authorList>
    </citation>
    <scope>NUCLEOTIDE SEQUENCE [LARGE SCALE GENOMIC DNA]</scope>
    <source>
        <strain evidence="1 2">SNA2</strain>
    </source>
</reference>
<evidence type="ECO:0000313" key="2">
    <source>
        <dbReference type="Proteomes" id="UP001324380"/>
    </source>
</evidence>
<keyword evidence="2" id="KW-1185">Reference proteome</keyword>
<gene>
    <name evidence="1" type="ORF">SNE25_21360</name>
</gene>
<dbReference type="RefSeq" id="WP_321561034.1">
    <property type="nucleotide sequence ID" value="NZ_CP139558.1"/>
</dbReference>
<evidence type="ECO:0000313" key="1">
    <source>
        <dbReference type="EMBL" id="WPU91868.1"/>
    </source>
</evidence>
<sequence>MLQILIDPSMLTGVIQQSPQETNETGVEKPWNCEVSITIAGCAWFNKEDPTTIRDFASAEEFQDFFYPWRWAGEKPTHIRVNWLNNENDPFLPVTDLELIDNSFDSFNADAATVSKSYEDCLTTKIIQGTGQGTIAVSKDDVILNYEEVTRFDPGAPSKEHINSEIVITGQGSELHQSHMQTGYSGFLSSRMAQFAQKNCPINAALNLVFFAKGENLSKLETLPTGFIAYPVNLGNVHRRWKNPSAQKIDDIKYRITYDAGPNMQLVCPITPLPQKSAADTPIRLRDDNGDYLGYTDVSVYDAEDLLNKLVFKEKLIRKAISIFDSPSLFYDYLSHNAPAVSNIGNIADLQVFYENVNKILLGLMRDRYNLENPLNQNNTGLILDGLTPGQASGNLKDTDFSKGLIKLYNEKARELNLNLIAPGSIDAVMVNSAGLIRSEGWEAILKGYEAVEKAPPKFTDGAVEPDSVQKWLSCWKTLVVMRDLEANKQTMTAQFRSRILNVFNSLFTGETQQAARSLFEGITLEFFKYYSAGNLLIESILLDSNKNDAESQFNSDDTADIKNTLINTCLTAYLLNRKDKSIFSSINDELQLIDPLNIVPWNGLKGFLFTYDFNSATSAVRLDLDELTGSLLKHPADLPPNVLIKVDSLDTVPSGGAIQDDLSNEIAGHLLLMRRSKNLHVNVDELEEWRALNWSRINLNDMVNKKTLPLINDYLVPSFLPEADNLKTTHLTLSNERLSLIAGHDTFDENGANADHTANFTFSYLFENKIGNNGSTHTATIPPAYALWYGYNYNFAGFVALNSGVIPKVLRGPNAGNWVMPSIGKNEVTSFKTYKHLRRVAVTQPSTIVQAANDNKLAPLPLGLLPLACELPEWFAGNDDKGAGTEKNLPIYLLYDNNKGGTQRFLEIKVGKPMTNFWNWYAWNGCNLISDQGKTQLKTVLSREITVRGSNNLVNEYLHDPALSNDLVIVVEQLFPFKADKKPEYFKLTLDQGIPPAPPGEINITPIPPGLIRIEMVANIQDSTAVKFITTDNITGNKKIEIPEGYVVRVSIHGLTRREYFAVDTSRFHPWMKTIVNALSSLGDELPGDYLTQPTQLIFEAAMKPFKKQDADTVPLIEYDNIWKDIIPAENPDHQVILDMEKKSIEYAYFSRYKVSHQVWHWNGRLAGDLLKYYAEMPPAIVTSPPNLLADLNPVHGGQTNFAMKWEAWEFSDRPDFSALENTGNLKAARINRPAPSYEKQTLFTDNRPADDKALYYRFKFELFSRYELLGGDYIGSLISEIKISDRIANKDIIRPNQWKRYIRPSRKPADSILTKPVIRFVIPLTASIDECSPLNEIGGAPLMIVVNDRWFSELGLAEKLEVGIELQKYDAKDQPSEYYLNGGPDPILSGSGLAQVTLTANTSIEYPIPPQGSETNPYSRKNPVAVFLPEGPAGLTFDMATATPKLLGATFILKAEHINKFLSENAEVKMGAWSMVQISARRSINKAFWDTPSADAPEIKSEWTAGEWVQLLPDTNSLIPSQWKKEHANYGFVKLKAEGSNLRAIQDFIMPVLKADVFTDQNKQVVLESKTEKYLIISENVTNAGGLPTEVYRATYHYKGGNIFILNDPHKDGFSPDDLSECFARIIVVRVTGKTTDESKSLWEMLFGENIKRTIPFGEIQEDPAAALPLISKRISVTITH</sequence>
<accession>A0ABZ0TI63</accession>
<name>A0ABZ0TI63_9SPHI</name>
<protein>
    <submittedName>
        <fullName evidence="1">Uncharacterized protein</fullName>
    </submittedName>
</protein>
<dbReference type="Proteomes" id="UP001324380">
    <property type="component" value="Chromosome"/>
</dbReference>
<dbReference type="EMBL" id="CP139558">
    <property type="protein sequence ID" value="WPU91868.1"/>
    <property type="molecule type" value="Genomic_DNA"/>
</dbReference>
<organism evidence="1 2">
    <name type="scientific">Mucilaginibacter sabulilitoris</name>
    <dbReference type="NCBI Taxonomy" id="1173583"/>
    <lineage>
        <taxon>Bacteria</taxon>
        <taxon>Pseudomonadati</taxon>
        <taxon>Bacteroidota</taxon>
        <taxon>Sphingobacteriia</taxon>
        <taxon>Sphingobacteriales</taxon>
        <taxon>Sphingobacteriaceae</taxon>
        <taxon>Mucilaginibacter</taxon>
    </lineage>
</organism>
<proteinExistence type="predicted"/>